<dbReference type="InterPro" id="IPR045820">
    <property type="entry name" value="CLEC16A/TT9_C"/>
</dbReference>
<dbReference type="GO" id="GO:1901096">
    <property type="term" value="P:regulation of autophagosome maturation"/>
    <property type="evidence" value="ECO:0000318"/>
    <property type="project" value="GO_Central"/>
</dbReference>
<dbReference type="GO" id="GO:0007034">
    <property type="term" value="P:vacuolar transport"/>
    <property type="evidence" value="ECO:0000318"/>
    <property type="project" value="GO_Central"/>
</dbReference>
<dbReference type="PANTHER" id="PTHR21481">
    <property type="entry name" value="PROTEIN CLEC16A"/>
    <property type="match status" value="1"/>
</dbReference>
<dbReference type="AlphaFoldDB" id="A0A2R6XPA9"/>
<organism evidence="6 7">
    <name type="scientific">Marchantia polymorpha</name>
    <name type="common">Common liverwort</name>
    <name type="synonym">Marchantia aquatica</name>
    <dbReference type="NCBI Taxonomy" id="3197"/>
    <lineage>
        <taxon>Eukaryota</taxon>
        <taxon>Viridiplantae</taxon>
        <taxon>Streptophyta</taxon>
        <taxon>Embryophyta</taxon>
        <taxon>Marchantiophyta</taxon>
        <taxon>Marchantiopsida</taxon>
        <taxon>Marchantiidae</taxon>
        <taxon>Marchantiales</taxon>
        <taxon>Marchantiaceae</taxon>
        <taxon>Marchantia</taxon>
    </lineage>
</organism>
<dbReference type="InterPro" id="IPR016024">
    <property type="entry name" value="ARM-type_fold"/>
</dbReference>
<evidence type="ECO:0000259" key="4">
    <source>
        <dbReference type="Pfam" id="PF09758"/>
    </source>
</evidence>
<protein>
    <submittedName>
        <fullName evidence="6">Uncharacterized protein</fullName>
    </submittedName>
</protein>
<dbReference type="GO" id="GO:0005794">
    <property type="term" value="C:Golgi apparatus"/>
    <property type="evidence" value="ECO:0000318"/>
    <property type="project" value="GO_Central"/>
</dbReference>
<dbReference type="InterPro" id="IPR019155">
    <property type="entry name" value="CLEC16A/TT9_N"/>
</dbReference>
<dbReference type="EMBL" id="KZ772678">
    <property type="protein sequence ID" value="PTQ47951.1"/>
    <property type="molecule type" value="Genomic_DNA"/>
</dbReference>
<reference evidence="7" key="1">
    <citation type="journal article" date="2017" name="Cell">
        <title>Insights into land plant evolution garnered from the Marchantia polymorpha genome.</title>
        <authorList>
            <person name="Bowman J.L."/>
            <person name="Kohchi T."/>
            <person name="Yamato K.T."/>
            <person name="Jenkins J."/>
            <person name="Shu S."/>
            <person name="Ishizaki K."/>
            <person name="Yamaoka S."/>
            <person name="Nishihama R."/>
            <person name="Nakamura Y."/>
            <person name="Berger F."/>
            <person name="Adam C."/>
            <person name="Aki S.S."/>
            <person name="Althoff F."/>
            <person name="Araki T."/>
            <person name="Arteaga-Vazquez M.A."/>
            <person name="Balasubrmanian S."/>
            <person name="Barry K."/>
            <person name="Bauer D."/>
            <person name="Boehm C.R."/>
            <person name="Briginshaw L."/>
            <person name="Caballero-Perez J."/>
            <person name="Catarino B."/>
            <person name="Chen F."/>
            <person name="Chiyoda S."/>
            <person name="Chovatia M."/>
            <person name="Davies K.M."/>
            <person name="Delmans M."/>
            <person name="Demura T."/>
            <person name="Dierschke T."/>
            <person name="Dolan L."/>
            <person name="Dorantes-Acosta A.E."/>
            <person name="Eklund D.M."/>
            <person name="Florent S.N."/>
            <person name="Flores-Sandoval E."/>
            <person name="Fujiyama A."/>
            <person name="Fukuzawa H."/>
            <person name="Galik B."/>
            <person name="Grimanelli D."/>
            <person name="Grimwood J."/>
            <person name="Grossniklaus U."/>
            <person name="Hamada T."/>
            <person name="Haseloff J."/>
            <person name="Hetherington A.J."/>
            <person name="Higo A."/>
            <person name="Hirakawa Y."/>
            <person name="Hundley H.N."/>
            <person name="Ikeda Y."/>
            <person name="Inoue K."/>
            <person name="Inoue S.I."/>
            <person name="Ishida S."/>
            <person name="Jia Q."/>
            <person name="Kakita M."/>
            <person name="Kanazawa T."/>
            <person name="Kawai Y."/>
            <person name="Kawashima T."/>
            <person name="Kennedy M."/>
            <person name="Kinose K."/>
            <person name="Kinoshita T."/>
            <person name="Kohara Y."/>
            <person name="Koide E."/>
            <person name="Komatsu K."/>
            <person name="Kopischke S."/>
            <person name="Kubo M."/>
            <person name="Kyozuka J."/>
            <person name="Lagercrantz U."/>
            <person name="Lin S.S."/>
            <person name="Lindquist E."/>
            <person name="Lipzen A.M."/>
            <person name="Lu C.W."/>
            <person name="De Luna E."/>
            <person name="Martienssen R.A."/>
            <person name="Minamino N."/>
            <person name="Mizutani M."/>
            <person name="Mizutani M."/>
            <person name="Mochizuki N."/>
            <person name="Monte I."/>
            <person name="Mosher R."/>
            <person name="Nagasaki H."/>
            <person name="Nakagami H."/>
            <person name="Naramoto S."/>
            <person name="Nishitani K."/>
            <person name="Ohtani M."/>
            <person name="Okamoto T."/>
            <person name="Okumura M."/>
            <person name="Phillips J."/>
            <person name="Pollak B."/>
            <person name="Reinders A."/>
            <person name="Rovekamp M."/>
            <person name="Sano R."/>
            <person name="Sawa S."/>
            <person name="Schmid M.W."/>
            <person name="Shirakawa M."/>
            <person name="Solano R."/>
            <person name="Spunde A."/>
            <person name="Suetsugu N."/>
            <person name="Sugano S."/>
            <person name="Sugiyama A."/>
            <person name="Sun R."/>
            <person name="Suzuki Y."/>
            <person name="Takenaka M."/>
            <person name="Takezawa D."/>
            <person name="Tomogane H."/>
            <person name="Tsuzuki M."/>
            <person name="Ueda T."/>
            <person name="Umeda M."/>
            <person name="Ward J.M."/>
            <person name="Watanabe Y."/>
            <person name="Yazaki K."/>
            <person name="Yokoyama R."/>
            <person name="Yoshitake Y."/>
            <person name="Yotsui I."/>
            <person name="Zachgo S."/>
            <person name="Schmutz J."/>
        </authorList>
    </citation>
    <scope>NUCLEOTIDE SEQUENCE [LARGE SCALE GENOMIC DNA]</scope>
    <source>
        <strain evidence="7">Tak-1</strain>
    </source>
</reference>
<dbReference type="OMA" id="DEKHAKW"/>
<keyword evidence="2" id="KW-0072">Autophagy</keyword>
<dbReference type="Proteomes" id="UP000244005">
    <property type="component" value="Unassembled WGS sequence"/>
</dbReference>
<evidence type="ECO:0000259" key="5">
    <source>
        <dbReference type="Pfam" id="PF19439"/>
    </source>
</evidence>
<feature type="region of interest" description="Disordered" evidence="3">
    <location>
        <begin position="351"/>
        <end position="428"/>
    </location>
</feature>
<evidence type="ECO:0000256" key="1">
    <source>
        <dbReference type="ARBA" id="ARBA00006441"/>
    </source>
</evidence>
<name>A0A2R6XPA9_MARPO</name>
<accession>A0A2R6XPA9</accession>
<dbReference type="GO" id="GO:0006914">
    <property type="term" value="P:autophagy"/>
    <property type="evidence" value="ECO:0007669"/>
    <property type="project" value="UniProtKB-KW"/>
</dbReference>
<feature type="domain" description="CLEC16A/TT9 C-terminal" evidence="5">
    <location>
        <begin position="251"/>
        <end position="345"/>
    </location>
</feature>
<dbReference type="PANTHER" id="PTHR21481:SF0">
    <property type="entry name" value="PROTEIN CLEC16A"/>
    <property type="match status" value="1"/>
</dbReference>
<evidence type="ECO:0000313" key="7">
    <source>
        <dbReference type="Proteomes" id="UP000244005"/>
    </source>
</evidence>
<keyword evidence="7" id="KW-1185">Reference proteome</keyword>
<comment type="similarity">
    <text evidence="1">Belongs to the CLEC16A/gop-1 family.</text>
</comment>
<proteinExistence type="inferred from homology"/>
<dbReference type="Gramene" id="Mp3g05320.1">
    <property type="protein sequence ID" value="Mp3g05320.1.cds"/>
    <property type="gene ID" value="Mp3g05320"/>
</dbReference>
<dbReference type="GO" id="GO:0016197">
    <property type="term" value="P:endosomal transport"/>
    <property type="evidence" value="ECO:0000318"/>
    <property type="project" value="GO_Central"/>
</dbReference>
<dbReference type="Pfam" id="PF19439">
    <property type="entry name" value="CLEC16A_C"/>
    <property type="match status" value="1"/>
</dbReference>
<dbReference type="Pfam" id="PF09758">
    <property type="entry name" value="FPL"/>
    <property type="match status" value="1"/>
</dbReference>
<feature type="compositionally biased region" description="Basic and acidic residues" evidence="3">
    <location>
        <begin position="389"/>
        <end position="405"/>
    </location>
</feature>
<feature type="domain" description="FPL" evidence="4">
    <location>
        <begin position="40"/>
        <end position="199"/>
    </location>
</feature>
<gene>
    <name evidence="6" type="ORF">MARPO_0006s0005</name>
</gene>
<evidence type="ECO:0000256" key="3">
    <source>
        <dbReference type="SAM" id="MobiDB-lite"/>
    </source>
</evidence>
<dbReference type="InterPro" id="IPR039272">
    <property type="entry name" value="CLEC16A/TT9"/>
</dbReference>
<evidence type="ECO:0000256" key="2">
    <source>
        <dbReference type="ARBA" id="ARBA00023006"/>
    </source>
</evidence>
<sequence>MWFWKTRERFSLDELKYLNEQLQRVTVVNDSNKDFVIETLRSIAEHMIWGDQHDPTFFDYFMEKQVMAHFLRILNDSNKNSSVAVQLLQTLSIIIGNIRSEHAIYYLFSNEYINNLITYPFDFRHEETLAYYISFLRTISIKLDQNTVSFFIKTKNVSKIASLKDEVISFPLYSEAIKFFHHEESMVRIAVRTLTLNVYNVDDECIQKFVMSAPVVSYFSDLVTFLRQQSINLDGLVAEAARAPQSAPTIGRLEAAIAEIGDLLFYCNDIMCSGIPKLNELMSKHIANLLVLPVLIPSLCPVVDTAAATGGLHVSPLCSMYLLSRLTHIVKRKPLVNYISAGLLQNPQPAPTVAKENGVGPSKDSTLSSNLPVIVNQEDGSSRPSPTLKEARSLRAEDNVKKEENASPESESWNEKRRLSQLNDCESPIESPRESLLSHLLHNDDKLVLASLCVLVSLLQNEALDDMLLDALGILPRRKRHKHMLLQALMGSQSEEEPELFSDPPEHFDDEVSLGIRNFKITDFVDFVNVQPKSSPDAGGGDGPGIKTKHRSEVLDALMQLLCRRPPPCAEALWHAGWLLRQLLPYHEHKLSIYRLTLLDSAYKAARDDIIKELTDCWCDVIPSVVTEEWRVCRKALESPSLQRDSSFVLLPRTLDSHAEGDVSSSVVGERMRAAVKVFVALHQMQHLLSEGTWPEFPVLADPKEEPRNLLIRVGLKLSTVSVGTEVDLFEGNAMPCRVAFERGKERSVYLLVAHKERDAASWLLLAEDTPSRNGHGIVRVIAPLAGSKPRVDDDHPRWLHLRIRSPHWPSADAGKLGTGGSRVKRLVDGRWTLAFSDEESCKNARVSVTEMIETQSKLVKQVLAPLLDPTPAQKSLEELANESHISNS</sequence>
<dbReference type="SUPFAM" id="SSF48371">
    <property type="entry name" value="ARM repeat"/>
    <property type="match status" value="1"/>
</dbReference>
<evidence type="ECO:0000313" key="6">
    <source>
        <dbReference type="EMBL" id="PTQ47951.1"/>
    </source>
</evidence>
<dbReference type="OrthoDB" id="294052at2759"/>